<keyword evidence="2" id="KW-1185">Reference proteome</keyword>
<sequence>MDIVFDPVKDASNKRKHKVFLSDAKDLDWDTMVVEEDIDIVYGEERYFGLSYGLTYLGDNIYAVVFTEISDDVCRIISLRRATNHEVQRYANS</sequence>
<reference evidence="1 2" key="1">
    <citation type="journal article" date="2024" name="Infect. Genet. Evol.">
        <title>Characteristics and comparative genome analysis of Yersinia enterocolitica and related species associated with human infections in Switzerland 2019-2023.</title>
        <authorList>
            <person name="Stevens M.J.A."/>
            <person name="Horlbog J.A."/>
            <person name="Diethelm A."/>
            <person name="Stephan R."/>
            <person name="Nuesch-Inderbinen M."/>
        </authorList>
    </citation>
    <scope>NUCLEOTIDE SEQUENCE [LARGE SCALE GENOMIC DNA]</scope>
    <source>
        <strain evidence="1 2">N20-0302</strain>
    </source>
</reference>
<dbReference type="RefSeq" id="WP_408573271.1">
    <property type="nucleotide sequence ID" value="NZ_JBBEST010000001.1"/>
</dbReference>
<dbReference type="EMBL" id="JBBEST010000001">
    <property type="protein sequence ID" value="MFM1345009.1"/>
    <property type="molecule type" value="Genomic_DNA"/>
</dbReference>
<accession>A0ABW9ESQ3</accession>
<dbReference type="Proteomes" id="UP001629523">
    <property type="component" value="Unassembled WGS sequence"/>
</dbReference>
<evidence type="ECO:0000313" key="2">
    <source>
        <dbReference type="Proteomes" id="UP001629523"/>
    </source>
</evidence>
<dbReference type="Gene3D" id="3.10.450.530">
    <property type="entry name" value="Ribonuclease toxin, BrnT, of type II toxin-antitoxin system"/>
    <property type="match status" value="1"/>
</dbReference>
<comment type="caution">
    <text evidence="1">The sequence shown here is derived from an EMBL/GenBank/DDBJ whole genome shotgun (WGS) entry which is preliminary data.</text>
</comment>
<dbReference type="InterPro" id="IPR007460">
    <property type="entry name" value="BrnT_toxin"/>
</dbReference>
<organism evidence="1 2">
    <name type="scientific">Yersinia proxima</name>
    <dbReference type="NCBI Taxonomy" id="2890316"/>
    <lineage>
        <taxon>Bacteria</taxon>
        <taxon>Pseudomonadati</taxon>
        <taxon>Pseudomonadota</taxon>
        <taxon>Gammaproteobacteria</taxon>
        <taxon>Enterobacterales</taxon>
        <taxon>Yersiniaceae</taxon>
        <taxon>Yersinia</taxon>
    </lineage>
</organism>
<dbReference type="InterPro" id="IPR038573">
    <property type="entry name" value="BrnT_sf"/>
</dbReference>
<gene>
    <name evidence="1" type="ORF">WFP14_00345</name>
</gene>
<protein>
    <submittedName>
        <fullName evidence="1">BrnT family toxin</fullName>
    </submittedName>
</protein>
<evidence type="ECO:0000313" key="1">
    <source>
        <dbReference type="EMBL" id="MFM1345009.1"/>
    </source>
</evidence>
<proteinExistence type="predicted"/>
<name>A0ABW9ESQ3_9GAMM</name>
<dbReference type="Pfam" id="PF04365">
    <property type="entry name" value="BrnT_toxin"/>
    <property type="match status" value="1"/>
</dbReference>